<organism evidence="1">
    <name type="scientific">marine sediment metagenome</name>
    <dbReference type="NCBI Taxonomy" id="412755"/>
    <lineage>
        <taxon>unclassified sequences</taxon>
        <taxon>metagenomes</taxon>
        <taxon>ecological metagenomes</taxon>
    </lineage>
</organism>
<accession>X1L9G7</accession>
<protein>
    <submittedName>
        <fullName evidence="1">Uncharacterized protein</fullName>
    </submittedName>
</protein>
<reference evidence="1" key="1">
    <citation type="journal article" date="2014" name="Front. Microbiol.">
        <title>High frequency of phylogenetically diverse reductive dehalogenase-homologous genes in deep subseafloor sedimentary metagenomes.</title>
        <authorList>
            <person name="Kawai M."/>
            <person name="Futagami T."/>
            <person name="Toyoda A."/>
            <person name="Takaki Y."/>
            <person name="Nishi S."/>
            <person name="Hori S."/>
            <person name="Arai W."/>
            <person name="Tsubouchi T."/>
            <person name="Morono Y."/>
            <person name="Uchiyama I."/>
            <person name="Ito T."/>
            <person name="Fujiyama A."/>
            <person name="Inagaki F."/>
            <person name="Takami H."/>
        </authorList>
    </citation>
    <scope>NUCLEOTIDE SEQUENCE</scope>
    <source>
        <strain evidence="1">Expedition CK06-06</strain>
    </source>
</reference>
<gene>
    <name evidence="1" type="ORF">S06H3_22705</name>
</gene>
<proteinExistence type="predicted"/>
<feature type="non-terminal residue" evidence="1">
    <location>
        <position position="1"/>
    </location>
</feature>
<dbReference type="AlphaFoldDB" id="X1L9G7"/>
<dbReference type="EMBL" id="BARV01012187">
    <property type="protein sequence ID" value="GAI02481.1"/>
    <property type="molecule type" value="Genomic_DNA"/>
</dbReference>
<comment type="caution">
    <text evidence="1">The sequence shown here is derived from an EMBL/GenBank/DDBJ whole genome shotgun (WGS) entry which is preliminary data.</text>
</comment>
<sequence>LDEIGLLARYVEIRIFGGRDYEGAYNDVKSALKKKGHSKWQKEIPSSLRTFYTLKGTKTRPVYKGDNQKLYKLLKRLSSYASGSHLRIEPLSDLDKLSSEELKVLIISLILNEEERAYYKNIPQNSLKQRAWLSRWYTLITDRLKLDYRANLEEKIKKVIEGRSLSIPFLEDRLINSGFRFVSISERKELFKADNELKNLIKRRKYSKLTEYFINKW</sequence>
<feature type="non-terminal residue" evidence="1">
    <location>
        <position position="217"/>
    </location>
</feature>
<evidence type="ECO:0000313" key="1">
    <source>
        <dbReference type="EMBL" id="GAI02481.1"/>
    </source>
</evidence>
<name>X1L9G7_9ZZZZ</name>